<dbReference type="Gene3D" id="2.60.120.10">
    <property type="entry name" value="Jelly Rolls"/>
    <property type="match status" value="1"/>
</dbReference>
<dbReference type="RefSeq" id="WP_379900931.1">
    <property type="nucleotide sequence ID" value="NZ_JBHULM010000007.1"/>
</dbReference>
<accession>A0ABW5K0U3</accession>
<name>A0ABW5K0U3_9FLAO</name>
<dbReference type="InterPro" id="IPR011051">
    <property type="entry name" value="RmlC_Cupin_sf"/>
</dbReference>
<comment type="caution">
    <text evidence="2">The sequence shown here is derived from an EMBL/GenBank/DDBJ whole genome shotgun (WGS) entry which is preliminary data.</text>
</comment>
<evidence type="ECO:0000256" key="1">
    <source>
        <dbReference type="SAM" id="SignalP"/>
    </source>
</evidence>
<feature type="chain" id="PRO_5045615839" evidence="1">
    <location>
        <begin position="24"/>
        <end position="285"/>
    </location>
</feature>
<evidence type="ECO:0000313" key="2">
    <source>
        <dbReference type="EMBL" id="MFD2541330.1"/>
    </source>
</evidence>
<proteinExistence type="predicted"/>
<organism evidence="2 3">
    <name type="scientific">Lacinutrix gracilariae</name>
    <dbReference type="NCBI Taxonomy" id="1747198"/>
    <lineage>
        <taxon>Bacteria</taxon>
        <taxon>Pseudomonadati</taxon>
        <taxon>Bacteroidota</taxon>
        <taxon>Flavobacteriia</taxon>
        <taxon>Flavobacteriales</taxon>
        <taxon>Flavobacteriaceae</taxon>
        <taxon>Lacinutrix</taxon>
    </lineage>
</organism>
<dbReference type="InterPro" id="IPR014710">
    <property type="entry name" value="RmlC-like_jellyroll"/>
</dbReference>
<dbReference type="Pfam" id="PF14499">
    <property type="entry name" value="DUF4437"/>
    <property type="match status" value="1"/>
</dbReference>
<dbReference type="CDD" id="cd06989">
    <property type="entry name" value="cupin_DRT102"/>
    <property type="match status" value="1"/>
</dbReference>
<reference evidence="3" key="1">
    <citation type="journal article" date="2019" name="Int. J. Syst. Evol. Microbiol.">
        <title>The Global Catalogue of Microorganisms (GCM) 10K type strain sequencing project: providing services to taxonomists for standard genome sequencing and annotation.</title>
        <authorList>
            <consortium name="The Broad Institute Genomics Platform"/>
            <consortium name="The Broad Institute Genome Sequencing Center for Infectious Disease"/>
            <person name="Wu L."/>
            <person name="Ma J."/>
        </authorList>
    </citation>
    <scope>NUCLEOTIDE SEQUENCE [LARGE SCALE GENOMIC DNA]</scope>
    <source>
        <strain evidence="3">KCTC 42808</strain>
    </source>
</reference>
<dbReference type="InterPro" id="IPR028013">
    <property type="entry name" value="DUF4437"/>
</dbReference>
<keyword evidence="1" id="KW-0732">Signal</keyword>
<dbReference type="SUPFAM" id="SSF51182">
    <property type="entry name" value="RmlC-like cupins"/>
    <property type="match status" value="1"/>
</dbReference>
<protein>
    <submittedName>
        <fullName evidence="2">DUF4437 domain-containing protein</fullName>
    </submittedName>
</protein>
<feature type="signal peptide" evidence="1">
    <location>
        <begin position="1"/>
        <end position="23"/>
    </location>
</feature>
<sequence>MMKSITYLILILGFLVSCNNSKSEEKTTENTVSESIENPTNKIGLSADIIWEQMNPARGDKSPLAGTIWGNRKAEIPTGYIGKFVDGFSSPPHIHNVTYRAIVMKGLIHNDDPEAENMWMPVGSFWTQPAGESHITSAKGEGTMAYIEIDNGPYLVKPTTESFDNGERPINMDASNIVWLDNTQTNWIVTNNQSKISFLWKNAANIRGVLVKLPKNFKGNIHSNGSVFYGVIIDGNVDYKMPNANASTNLDAGSYFESTGNSIHQISTREEALIYIRTNDSIKID</sequence>
<dbReference type="PROSITE" id="PS51257">
    <property type="entry name" value="PROKAR_LIPOPROTEIN"/>
    <property type="match status" value="1"/>
</dbReference>
<dbReference type="EMBL" id="JBHULM010000007">
    <property type="protein sequence ID" value="MFD2541330.1"/>
    <property type="molecule type" value="Genomic_DNA"/>
</dbReference>
<gene>
    <name evidence="2" type="ORF">ACFSSB_03300</name>
</gene>
<keyword evidence="3" id="KW-1185">Reference proteome</keyword>
<dbReference type="Proteomes" id="UP001597467">
    <property type="component" value="Unassembled WGS sequence"/>
</dbReference>
<evidence type="ECO:0000313" key="3">
    <source>
        <dbReference type="Proteomes" id="UP001597467"/>
    </source>
</evidence>